<sequence length="67" mass="8069">MNEHLTLKNKRLFRECREEAKRLKYKYVWVKNATILVRENDTSLSFAIRSTGDFTKFKNRGADRMEN</sequence>
<protein>
    <recommendedName>
        <fullName evidence="1">FP protein C-terminal domain-containing protein</fullName>
    </recommendedName>
</protein>
<proteinExistence type="predicted"/>
<dbReference type="AlphaFoldDB" id="A0A5E4QKX9"/>
<organism evidence="2 3">
    <name type="scientific">Leptidea sinapis</name>
    <dbReference type="NCBI Taxonomy" id="189913"/>
    <lineage>
        <taxon>Eukaryota</taxon>
        <taxon>Metazoa</taxon>
        <taxon>Ecdysozoa</taxon>
        <taxon>Arthropoda</taxon>
        <taxon>Hexapoda</taxon>
        <taxon>Insecta</taxon>
        <taxon>Pterygota</taxon>
        <taxon>Neoptera</taxon>
        <taxon>Endopterygota</taxon>
        <taxon>Lepidoptera</taxon>
        <taxon>Glossata</taxon>
        <taxon>Ditrysia</taxon>
        <taxon>Papilionoidea</taxon>
        <taxon>Pieridae</taxon>
        <taxon>Dismorphiinae</taxon>
        <taxon>Leptidea</taxon>
    </lineage>
</organism>
<dbReference type="Proteomes" id="UP000324832">
    <property type="component" value="Unassembled WGS sequence"/>
</dbReference>
<gene>
    <name evidence="2" type="ORF">LSINAPIS_LOCUS9719</name>
</gene>
<dbReference type="InterPro" id="IPR057251">
    <property type="entry name" value="FP_C"/>
</dbReference>
<dbReference type="EMBL" id="FZQP02003734">
    <property type="protein sequence ID" value="VVC98682.1"/>
    <property type="molecule type" value="Genomic_DNA"/>
</dbReference>
<keyword evidence="3" id="KW-1185">Reference proteome</keyword>
<reference evidence="2 3" key="1">
    <citation type="submission" date="2017-07" db="EMBL/GenBank/DDBJ databases">
        <authorList>
            <person name="Talla V."/>
            <person name="Backstrom N."/>
        </authorList>
    </citation>
    <scope>NUCLEOTIDE SEQUENCE [LARGE SCALE GENOMIC DNA]</scope>
</reference>
<evidence type="ECO:0000259" key="1">
    <source>
        <dbReference type="Pfam" id="PF25298"/>
    </source>
</evidence>
<evidence type="ECO:0000313" key="3">
    <source>
        <dbReference type="Proteomes" id="UP000324832"/>
    </source>
</evidence>
<accession>A0A5E4QKX9</accession>
<feature type="domain" description="FP protein C-terminal" evidence="1">
    <location>
        <begin position="6"/>
        <end position="57"/>
    </location>
</feature>
<name>A0A5E4QKX9_9NEOP</name>
<dbReference type="Pfam" id="PF25298">
    <property type="entry name" value="Baculo_FP_2nd"/>
    <property type="match status" value="1"/>
</dbReference>
<evidence type="ECO:0000313" key="2">
    <source>
        <dbReference type="EMBL" id="VVC98682.1"/>
    </source>
</evidence>